<protein>
    <submittedName>
        <fullName evidence="1">Uncharacterized protein</fullName>
    </submittedName>
</protein>
<accession>A0A5J4R3V4</accession>
<dbReference type="EMBL" id="SNRY01001793">
    <property type="protein sequence ID" value="KAA6328596.1"/>
    <property type="molecule type" value="Genomic_DNA"/>
</dbReference>
<organism evidence="1">
    <name type="scientific">termite gut metagenome</name>
    <dbReference type="NCBI Taxonomy" id="433724"/>
    <lineage>
        <taxon>unclassified sequences</taxon>
        <taxon>metagenomes</taxon>
        <taxon>organismal metagenomes</taxon>
    </lineage>
</organism>
<evidence type="ECO:0000313" key="1">
    <source>
        <dbReference type="EMBL" id="KAA6328596.1"/>
    </source>
</evidence>
<reference evidence="1" key="1">
    <citation type="submission" date="2019-03" db="EMBL/GenBank/DDBJ databases">
        <title>Single cell metagenomics reveals metabolic interactions within the superorganism composed of flagellate Streblomastix strix and complex community of Bacteroidetes bacteria on its surface.</title>
        <authorList>
            <person name="Treitli S.C."/>
            <person name="Kolisko M."/>
            <person name="Husnik F."/>
            <person name="Keeling P."/>
            <person name="Hampl V."/>
        </authorList>
    </citation>
    <scope>NUCLEOTIDE SEQUENCE</scope>
    <source>
        <strain evidence="1">STM</strain>
    </source>
</reference>
<comment type="caution">
    <text evidence="1">The sequence shown here is derived from an EMBL/GenBank/DDBJ whole genome shotgun (WGS) entry which is preliminary data.</text>
</comment>
<gene>
    <name evidence="1" type="ORF">EZS27_022522</name>
</gene>
<dbReference type="AlphaFoldDB" id="A0A5J4R3V4"/>
<sequence length="149" mass="17369">MTIVATKSILIENNYIENIEYANELIDFFRMISFDNINTELSNYRYSIFDDKHNYENAKRAAEWKKGAESLFTTIPDEIIAKLTDTVPDLTDKFWSINQSFFNAQTGEQYAQAMTSCRRVFEYVTDCLFPATNEIVDGHSLKKDKYKLV</sequence>
<name>A0A5J4R3V4_9ZZZZ</name>
<proteinExistence type="predicted"/>